<dbReference type="SUPFAM" id="SSF51905">
    <property type="entry name" value="FAD/NAD(P)-binding domain"/>
    <property type="match status" value="1"/>
</dbReference>
<sequence length="420" mass="44075">MVAGAGIAGLLTALALARRGAEVLVVERSRVGAGQSGQSHGYLHQGYAYGPEEPRLPPLFRRAGDHWRGLLAAVTPVTAGSTAAFANPVAVGRAERFWRESGLDVTPQPRPGWLSPASAACFATTERTFHIGAVLHGLATQARAAGVTFVPGVADRVRDTAYGTRLQVIEPDGVVTALPARTTVIAAGSGAQRLLTRSRLPAVVQLRRAFMLVLRGRLPAVSAVFPEPARHGLFLASRGGGEADDTTWLVSDFHSFDSAEAESGQLAGWWARRLLLTLRQVVDAGVLSRVATISGYAATKSGLTPISGTVAHEFGVDLFDGRAVVTSPAKLTLAPLAAQHAVRTIGSGLGMSPGEIGWDPLPPAADVPAVENWELPLTTLDRPDLLGELPDIGALSNLYHPYGKESSCRRSAPLPSSLAD</sequence>
<evidence type="ECO:0000313" key="2">
    <source>
        <dbReference type="EMBL" id="BCJ45982.1"/>
    </source>
</evidence>
<accession>A0ABN6CLQ1</accession>
<gene>
    <name evidence="2" type="ORF">Aiant_66390</name>
</gene>
<dbReference type="Gene3D" id="3.30.9.10">
    <property type="entry name" value="D-Amino Acid Oxidase, subunit A, domain 2"/>
    <property type="match status" value="1"/>
</dbReference>
<dbReference type="Gene3D" id="3.50.50.60">
    <property type="entry name" value="FAD/NAD(P)-binding domain"/>
    <property type="match status" value="1"/>
</dbReference>
<feature type="domain" description="FAD dependent oxidoreductase" evidence="1">
    <location>
        <begin position="2"/>
        <end position="340"/>
    </location>
</feature>
<proteinExistence type="predicted"/>
<dbReference type="Pfam" id="PF01266">
    <property type="entry name" value="DAO"/>
    <property type="match status" value="1"/>
</dbReference>
<dbReference type="Proteomes" id="UP000676967">
    <property type="component" value="Chromosome"/>
</dbReference>
<dbReference type="EMBL" id="AP023356">
    <property type="protein sequence ID" value="BCJ45982.1"/>
    <property type="molecule type" value="Genomic_DNA"/>
</dbReference>
<organism evidence="2 3">
    <name type="scientific">Actinoplanes ianthinogenes</name>
    <dbReference type="NCBI Taxonomy" id="122358"/>
    <lineage>
        <taxon>Bacteria</taxon>
        <taxon>Bacillati</taxon>
        <taxon>Actinomycetota</taxon>
        <taxon>Actinomycetes</taxon>
        <taxon>Micromonosporales</taxon>
        <taxon>Micromonosporaceae</taxon>
        <taxon>Actinoplanes</taxon>
    </lineage>
</organism>
<reference evidence="2 3" key="1">
    <citation type="submission" date="2020-08" db="EMBL/GenBank/DDBJ databases">
        <title>Whole genome shotgun sequence of Actinoplanes ianthinogenes NBRC 13996.</title>
        <authorList>
            <person name="Komaki H."/>
            <person name="Tamura T."/>
        </authorList>
    </citation>
    <scope>NUCLEOTIDE SEQUENCE [LARGE SCALE GENOMIC DNA]</scope>
    <source>
        <strain evidence="2 3">NBRC 13996</strain>
    </source>
</reference>
<protein>
    <recommendedName>
        <fullName evidence="1">FAD dependent oxidoreductase domain-containing protein</fullName>
    </recommendedName>
</protein>
<evidence type="ECO:0000313" key="3">
    <source>
        <dbReference type="Proteomes" id="UP000676967"/>
    </source>
</evidence>
<evidence type="ECO:0000259" key="1">
    <source>
        <dbReference type="Pfam" id="PF01266"/>
    </source>
</evidence>
<dbReference type="InterPro" id="IPR006076">
    <property type="entry name" value="FAD-dep_OxRdtase"/>
</dbReference>
<name>A0ABN6CLQ1_9ACTN</name>
<dbReference type="InterPro" id="IPR036188">
    <property type="entry name" value="FAD/NAD-bd_sf"/>
</dbReference>
<dbReference type="PANTHER" id="PTHR13847">
    <property type="entry name" value="SARCOSINE DEHYDROGENASE-RELATED"/>
    <property type="match status" value="1"/>
</dbReference>
<keyword evidence="3" id="KW-1185">Reference proteome</keyword>